<dbReference type="RefSeq" id="XP_018002887.1">
    <property type="nucleotide sequence ID" value="XM_018142009.1"/>
</dbReference>
<dbReference type="AlphaFoldDB" id="A0A0N1HDU0"/>
<sequence>MVIGLMIIMAIPTITGTAQAYSAQKTQEDRKKEEKRMKKFYIDVGCDAEFRGVENIRGHRVVLRNDRVYLGPTEATNPSRDGYVAEAFYIEYPDSERNPVPLGLVSQTRAEPPLLNWIYVDKETAELKYGNKTQSIEHMVGPWDWTKDESRITFTKKQLFIAVEDPRSKVWQLYYDIDDDGLAKFVTGKRRKRMVYVDLNRTEMPET</sequence>
<organism evidence="2 3">
    <name type="scientific">Cyphellophora attinorum</name>
    <dbReference type="NCBI Taxonomy" id="1664694"/>
    <lineage>
        <taxon>Eukaryota</taxon>
        <taxon>Fungi</taxon>
        <taxon>Dikarya</taxon>
        <taxon>Ascomycota</taxon>
        <taxon>Pezizomycotina</taxon>
        <taxon>Eurotiomycetes</taxon>
        <taxon>Chaetothyriomycetidae</taxon>
        <taxon>Chaetothyriales</taxon>
        <taxon>Cyphellophoraceae</taxon>
        <taxon>Cyphellophora</taxon>
    </lineage>
</organism>
<name>A0A0N1HDU0_9EURO</name>
<dbReference type="Proteomes" id="UP000038010">
    <property type="component" value="Unassembled WGS sequence"/>
</dbReference>
<dbReference type="PANTHER" id="PTHR38049:SF1">
    <property type="entry name" value="PROTEIN KINASE DOMAIN-CONTAINING PROTEIN"/>
    <property type="match status" value="1"/>
</dbReference>
<feature type="signal peptide" evidence="1">
    <location>
        <begin position="1"/>
        <end position="20"/>
    </location>
</feature>
<dbReference type="VEuPathDB" id="FungiDB:AB675_2069"/>
<dbReference type="GeneID" id="28733889"/>
<feature type="chain" id="PRO_5005873297" evidence="1">
    <location>
        <begin position="21"/>
        <end position="207"/>
    </location>
</feature>
<keyword evidence="1" id="KW-0732">Signal</keyword>
<dbReference type="OrthoDB" id="3928002at2759"/>
<reference evidence="2 3" key="1">
    <citation type="submission" date="2015-06" db="EMBL/GenBank/DDBJ databases">
        <title>Draft genome of the ant-associated black yeast Phialophora attae CBS 131958.</title>
        <authorList>
            <person name="Moreno L.F."/>
            <person name="Stielow B.J."/>
            <person name="de Hoog S."/>
            <person name="Vicente V.A."/>
            <person name="Weiss V.A."/>
            <person name="de Vries M."/>
            <person name="Cruz L.M."/>
            <person name="Souza E.M."/>
        </authorList>
    </citation>
    <scope>NUCLEOTIDE SEQUENCE [LARGE SCALE GENOMIC DNA]</scope>
    <source>
        <strain evidence="2 3">CBS 131958</strain>
    </source>
</reference>
<protein>
    <submittedName>
        <fullName evidence="2">Uncharacterized protein</fullName>
    </submittedName>
</protein>
<evidence type="ECO:0000256" key="1">
    <source>
        <dbReference type="SAM" id="SignalP"/>
    </source>
</evidence>
<dbReference type="EMBL" id="LFJN01000006">
    <property type="protein sequence ID" value="KPI42924.1"/>
    <property type="molecule type" value="Genomic_DNA"/>
</dbReference>
<dbReference type="PANTHER" id="PTHR38049">
    <property type="entry name" value="RICIN B LECTIN DOMAIN-CONTAINING PROTEIN"/>
    <property type="match status" value="1"/>
</dbReference>
<evidence type="ECO:0000313" key="3">
    <source>
        <dbReference type="Proteomes" id="UP000038010"/>
    </source>
</evidence>
<gene>
    <name evidence="2" type="ORF">AB675_2069</name>
</gene>
<keyword evidence="3" id="KW-1185">Reference proteome</keyword>
<evidence type="ECO:0000313" key="2">
    <source>
        <dbReference type="EMBL" id="KPI42924.1"/>
    </source>
</evidence>
<accession>A0A0N1HDU0</accession>
<comment type="caution">
    <text evidence="2">The sequence shown here is derived from an EMBL/GenBank/DDBJ whole genome shotgun (WGS) entry which is preliminary data.</text>
</comment>
<proteinExistence type="predicted"/>